<evidence type="ECO:0000313" key="6">
    <source>
        <dbReference type="EMBL" id="KAF2278204.1"/>
    </source>
</evidence>
<evidence type="ECO:0000256" key="5">
    <source>
        <dbReference type="SAM" id="MobiDB-lite"/>
    </source>
</evidence>
<evidence type="ECO:0000256" key="4">
    <source>
        <dbReference type="SAM" id="Coils"/>
    </source>
</evidence>
<reference evidence="6" key="1">
    <citation type="journal article" date="2020" name="Stud. Mycol.">
        <title>101 Dothideomycetes genomes: a test case for predicting lifestyles and emergence of pathogens.</title>
        <authorList>
            <person name="Haridas S."/>
            <person name="Albert R."/>
            <person name="Binder M."/>
            <person name="Bloem J."/>
            <person name="Labutti K."/>
            <person name="Salamov A."/>
            <person name="Andreopoulos B."/>
            <person name="Baker S."/>
            <person name="Barry K."/>
            <person name="Bills G."/>
            <person name="Bluhm B."/>
            <person name="Cannon C."/>
            <person name="Castanera R."/>
            <person name="Culley D."/>
            <person name="Daum C."/>
            <person name="Ezra D."/>
            <person name="Gonzalez J."/>
            <person name="Henrissat B."/>
            <person name="Kuo A."/>
            <person name="Liang C."/>
            <person name="Lipzen A."/>
            <person name="Lutzoni F."/>
            <person name="Magnuson J."/>
            <person name="Mondo S."/>
            <person name="Nolan M."/>
            <person name="Ohm R."/>
            <person name="Pangilinan J."/>
            <person name="Park H.-J."/>
            <person name="Ramirez L."/>
            <person name="Alfaro M."/>
            <person name="Sun H."/>
            <person name="Tritt A."/>
            <person name="Yoshinaga Y."/>
            <person name="Zwiers L.-H."/>
            <person name="Turgeon B."/>
            <person name="Goodwin S."/>
            <person name="Spatafora J."/>
            <person name="Crous P."/>
            <person name="Grigoriev I."/>
        </authorList>
    </citation>
    <scope>NUCLEOTIDE SEQUENCE</scope>
    <source>
        <strain evidence="6">CBS 379.55</strain>
    </source>
</reference>
<feature type="region of interest" description="Disordered" evidence="5">
    <location>
        <begin position="476"/>
        <end position="523"/>
    </location>
</feature>
<dbReference type="GO" id="GO:0005768">
    <property type="term" value="C:endosome"/>
    <property type="evidence" value="ECO:0007669"/>
    <property type="project" value="TreeGrafter"/>
</dbReference>
<proteinExistence type="inferred from homology"/>
<dbReference type="GO" id="GO:0000149">
    <property type="term" value="F:SNARE binding"/>
    <property type="evidence" value="ECO:0007669"/>
    <property type="project" value="TreeGrafter"/>
</dbReference>
<gene>
    <name evidence="6" type="ORF">EI97DRAFT_248059</name>
</gene>
<dbReference type="InterPro" id="IPR018791">
    <property type="entry name" value="UV_resistance/autophagy_Atg14"/>
</dbReference>
<dbReference type="Pfam" id="PF10186">
    <property type="entry name" value="ATG14"/>
    <property type="match status" value="1"/>
</dbReference>
<dbReference type="OrthoDB" id="16772at2759"/>
<feature type="region of interest" description="Disordered" evidence="5">
    <location>
        <begin position="279"/>
        <end position="298"/>
    </location>
</feature>
<dbReference type="AlphaFoldDB" id="A0A6A6JPL5"/>
<organism evidence="6 7">
    <name type="scientific">Westerdykella ornata</name>
    <dbReference type="NCBI Taxonomy" id="318751"/>
    <lineage>
        <taxon>Eukaryota</taxon>
        <taxon>Fungi</taxon>
        <taxon>Dikarya</taxon>
        <taxon>Ascomycota</taxon>
        <taxon>Pezizomycotina</taxon>
        <taxon>Dothideomycetes</taxon>
        <taxon>Pleosporomycetidae</taxon>
        <taxon>Pleosporales</taxon>
        <taxon>Sporormiaceae</taxon>
        <taxon>Westerdykella</taxon>
    </lineage>
</organism>
<comment type="similarity">
    <text evidence="1">Belongs to the ATG14 family.</text>
</comment>
<accession>A0A6A6JPL5</accession>
<sequence length="523" mass="57621">MECDICGKTATSTTPILCITCARCAIEVPRIALASALIDRGKTGRVVQAVVEGSEDKATQYVSLADSKGGLLVDRSECTKNADIQRMRAETAEHEERIQLIGQQAEKLRENMEATRKLLEERRREIAQRKSDISSATYGIEARRANEVDKVQHSIKRLEYNLDKVHKQTMEVRRERCASLARLAGLKMGKRKMKDGTVKEVYTIGPGSRLRIYDLRDLHDASSDSLSASLGLVAQLVVRAASYLGVRLPAEITLPHTDYPLATIFRPASSYLGQKIPFPGGGQSTANSPEGSRTLDAHANLPKPRSLSIDRPLTHLSAQDTPAYLLFIEGISLLAYDVAYLCRTQGLNDEFNTWEDVSPIGRNLYRLLIDQGNGFGNILDIPRTASKNPIARNTVRFGEISHATAHSFLNSAEYVQYLAGWKLSPTKIADGLRAYLLAEQQASEWDVLSQKEWEDMEDIIAEDPVVVGMRRGELAGAGASLSGSPRERNRASLAGEAPSDSGREERKKGVSGWTKLKSRNGET</sequence>
<evidence type="ECO:0000256" key="2">
    <source>
        <dbReference type="ARBA" id="ARBA00013807"/>
    </source>
</evidence>
<protein>
    <recommendedName>
        <fullName evidence="2">Autophagy-related protein 14</fullName>
    </recommendedName>
</protein>
<dbReference type="GeneID" id="54547286"/>
<keyword evidence="3 4" id="KW-0175">Coiled coil</keyword>
<feature type="coiled-coil region" evidence="4">
    <location>
        <begin position="84"/>
        <end position="129"/>
    </location>
</feature>
<dbReference type="RefSeq" id="XP_033655743.1">
    <property type="nucleotide sequence ID" value="XM_033794111.1"/>
</dbReference>
<evidence type="ECO:0000256" key="3">
    <source>
        <dbReference type="ARBA" id="ARBA00023054"/>
    </source>
</evidence>
<evidence type="ECO:0000313" key="7">
    <source>
        <dbReference type="Proteomes" id="UP000800097"/>
    </source>
</evidence>
<dbReference type="GO" id="GO:0000323">
    <property type="term" value="C:lytic vacuole"/>
    <property type="evidence" value="ECO:0007669"/>
    <property type="project" value="TreeGrafter"/>
</dbReference>
<evidence type="ECO:0000256" key="1">
    <source>
        <dbReference type="ARBA" id="ARBA00009574"/>
    </source>
</evidence>
<name>A0A6A6JPL5_WESOR</name>
<dbReference type="GO" id="GO:0032991">
    <property type="term" value="C:protein-containing complex"/>
    <property type="evidence" value="ECO:0007669"/>
    <property type="project" value="UniProtKB-ARBA"/>
</dbReference>
<dbReference type="GO" id="GO:0035493">
    <property type="term" value="P:SNARE complex assembly"/>
    <property type="evidence" value="ECO:0007669"/>
    <property type="project" value="TreeGrafter"/>
</dbReference>
<dbReference type="Proteomes" id="UP000800097">
    <property type="component" value="Unassembled WGS sequence"/>
</dbReference>
<dbReference type="PANTHER" id="PTHR15157">
    <property type="entry name" value="UV RADIATION RESISTANCE-ASSOCIATED GENE PROTEIN"/>
    <property type="match status" value="1"/>
</dbReference>
<dbReference type="PANTHER" id="PTHR15157:SF13">
    <property type="entry name" value="AUTOPHAGY-RELATED PROTEIN 14"/>
    <property type="match status" value="1"/>
</dbReference>
<keyword evidence="7" id="KW-1185">Reference proteome</keyword>
<dbReference type="EMBL" id="ML986488">
    <property type="protein sequence ID" value="KAF2278204.1"/>
    <property type="molecule type" value="Genomic_DNA"/>
</dbReference>